<dbReference type="AlphaFoldDB" id="X1I8R8"/>
<evidence type="ECO:0000256" key="1">
    <source>
        <dbReference type="ARBA" id="ARBA00012457"/>
    </source>
</evidence>
<dbReference type="GO" id="GO:0003977">
    <property type="term" value="F:UDP-N-acetylglucosamine diphosphorylase activity"/>
    <property type="evidence" value="ECO:0007669"/>
    <property type="project" value="UniProtKB-EC"/>
</dbReference>
<accession>X1I8R8</accession>
<dbReference type="InterPro" id="IPR029044">
    <property type="entry name" value="Nucleotide-diphossugar_trans"/>
</dbReference>
<dbReference type="SUPFAM" id="SSF53448">
    <property type="entry name" value="Nucleotide-diphospho-sugar transferases"/>
    <property type="match status" value="1"/>
</dbReference>
<dbReference type="EC" id="2.7.7.23" evidence="1"/>
<organism evidence="6">
    <name type="scientific">marine sediment metagenome</name>
    <dbReference type="NCBI Taxonomy" id="412755"/>
    <lineage>
        <taxon>unclassified sequences</taxon>
        <taxon>metagenomes</taxon>
        <taxon>ecological metagenomes</taxon>
    </lineage>
</organism>
<dbReference type="PANTHER" id="PTHR43584:SF3">
    <property type="entry name" value="BIFUNCTIONAL PROTEIN GLMU"/>
    <property type="match status" value="1"/>
</dbReference>
<sequence>MNFSKDLSVVILAAGKGKRMKSEIPKVLHQILGQPILYYVLSLVSKLNPKNIFTVVGYRKELVSEYIKNNFPHTQTVTQENQLGTAHAVCAIKRRKGEDFGKNILILPGDSPLVNIETLRKLVEKRINSGSAACVITSIVPDPEGYGRIIKDR</sequence>
<dbReference type="InterPro" id="IPR025877">
    <property type="entry name" value="MobA-like_NTP_Trfase"/>
</dbReference>
<comment type="caution">
    <text evidence="6">The sequence shown here is derived from an EMBL/GenBank/DDBJ whole genome shotgun (WGS) entry which is preliminary data.</text>
</comment>
<feature type="domain" description="MobA-like NTP transferase" evidence="5">
    <location>
        <begin position="9"/>
        <end position="137"/>
    </location>
</feature>
<keyword evidence="2" id="KW-0808">Transferase</keyword>
<dbReference type="InterPro" id="IPR050065">
    <property type="entry name" value="GlmU-like"/>
</dbReference>
<feature type="non-terminal residue" evidence="6">
    <location>
        <position position="153"/>
    </location>
</feature>
<protein>
    <recommendedName>
        <fullName evidence="1">UDP-N-acetylglucosamine diphosphorylase</fullName>
        <ecNumber evidence="1">2.7.7.23</ecNumber>
    </recommendedName>
</protein>
<evidence type="ECO:0000256" key="4">
    <source>
        <dbReference type="ARBA" id="ARBA00048493"/>
    </source>
</evidence>
<evidence type="ECO:0000256" key="3">
    <source>
        <dbReference type="ARBA" id="ARBA00022695"/>
    </source>
</evidence>
<proteinExistence type="predicted"/>
<name>X1I8R8_9ZZZZ</name>
<evidence type="ECO:0000313" key="6">
    <source>
        <dbReference type="EMBL" id="GAH62474.1"/>
    </source>
</evidence>
<evidence type="ECO:0000259" key="5">
    <source>
        <dbReference type="Pfam" id="PF12804"/>
    </source>
</evidence>
<comment type="catalytic activity">
    <reaction evidence="4">
        <text>N-acetyl-alpha-D-glucosamine 1-phosphate + UTP + H(+) = UDP-N-acetyl-alpha-D-glucosamine + diphosphate</text>
        <dbReference type="Rhea" id="RHEA:13509"/>
        <dbReference type="ChEBI" id="CHEBI:15378"/>
        <dbReference type="ChEBI" id="CHEBI:33019"/>
        <dbReference type="ChEBI" id="CHEBI:46398"/>
        <dbReference type="ChEBI" id="CHEBI:57705"/>
        <dbReference type="ChEBI" id="CHEBI:57776"/>
        <dbReference type="EC" id="2.7.7.23"/>
    </reaction>
</comment>
<reference evidence="6" key="1">
    <citation type="journal article" date="2014" name="Front. Microbiol.">
        <title>High frequency of phylogenetically diverse reductive dehalogenase-homologous genes in deep subseafloor sedimentary metagenomes.</title>
        <authorList>
            <person name="Kawai M."/>
            <person name="Futagami T."/>
            <person name="Toyoda A."/>
            <person name="Takaki Y."/>
            <person name="Nishi S."/>
            <person name="Hori S."/>
            <person name="Arai W."/>
            <person name="Tsubouchi T."/>
            <person name="Morono Y."/>
            <person name="Uchiyama I."/>
            <person name="Ito T."/>
            <person name="Fujiyama A."/>
            <person name="Inagaki F."/>
            <person name="Takami H."/>
        </authorList>
    </citation>
    <scope>NUCLEOTIDE SEQUENCE</scope>
    <source>
        <strain evidence="6">Expedition CK06-06</strain>
    </source>
</reference>
<evidence type="ECO:0000256" key="2">
    <source>
        <dbReference type="ARBA" id="ARBA00022679"/>
    </source>
</evidence>
<dbReference type="EMBL" id="BARU01034260">
    <property type="protein sequence ID" value="GAH62474.1"/>
    <property type="molecule type" value="Genomic_DNA"/>
</dbReference>
<gene>
    <name evidence="6" type="ORF">S03H2_53801</name>
</gene>
<dbReference type="Pfam" id="PF12804">
    <property type="entry name" value="NTP_transf_3"/>
    <property type="match status" value="1"/>
</dbReference>
<dbReference type="Gene3D" id="3.90.550.10">
    <property type="entry name" value="Spore Coat Polysaccharide Biosynthesis Protein SpsA, Chain A"/>
    <property type="match status" value="1"/>
</dbReference>
<dbReference type="PANTHER" id="PTHR43584">
    <property type="entry name" value="NUCLEOTIDYL TRANSFERASE"/>
    <property type="match status" value="1"/>
</dbReference>
<keyword evidence="3" id="KW-0548">Nucleotidyltransferase</keyword>